<dbReference type="AlphaFoldDB" id="A0A6C0GFL6"/>
<proteinExistence type="predicted"/>
<protein>
    <submittedName>
        <fullName evidence="1">Helix-hairpin-helix domain-containing protein</fullName>
    </submittedName>
</protein>
<dbReference type="InterPro" id="IPR010994">
    <property type="entry name" value="RuvA_2-like"/>
</dbReference>
<name>A0A6C0GFL6_9BACT</name>
<dbReference type="EMBL" id="CP048222">
    <property type="protein sequence ID" value="QHT66831.1"/>
    <property type="molecule type" value="Genomic_DNA"/>
</dbReference>
<evidence type="ECO:0000313" key="1">
    <source>
        <dbReference type="EMBL" id="QHT66831.1"/>
    </source>
</evidence>
<sequence>MKGIFVCLFVIVSLQAVGQDYPRKEIDIENFIQDIFGQQDEDINYEDVYESLFQLYTHPLNLNTATRDELAATYVLSEEQLNHFFAYRKTAGKLLSIYELQAIPGFDLPTIYKLLPFVDVNDLGLNSDSRSLWKRIASEPNHYLLLRYSQVLEQKKGYSPADTSSSGEISQRYAGPPQQVYVRYRVSHIQDFSFGFTVEKDAGEQLIWQPSTKRYGMDFYSIHAQLQNKGRWKNILLGDYQIGVGQGLLLSAGFAVGKGAETITTVRRNQLGIRPYTSVLESGFFRGAAATYSAGKFDITGFYSRTSRDGNVITGSDTLIESDEYTQSLQVSGFHRTPKEISAKGNLGEQVLGGNVVYNLAEKNLQVGGTMVVTQYSVPLLRKPTSYNQFEFNGRNNLNIGIHYSYLWQNFNLFGEAARSQSGGIGFISGLIGSLTTKVELAMVYRNYARNFHSLYGNAFGENTRNINEKGMYWGIKYIPHKKLLLSAYYDRFSFPWLKFRVDAPSQGYEYMGRITYKPTKTILLYAQYREEMKELNQADNTTPIDFPVPAIKRNYVFNIDYPAAKFISLKSRVQGSSYRQSNAPTFGYAIIQDITVDVGKLKVSTRFALFETDNYDNRQYVYEKDVLYAFSIPAYFDRGTRNYVLLQYQVNKKLDLWLRYARTSLRDEKTISSGLEEINQPHKSEVKVQVRYKF</sequence>
<evidence type="ECO:0000313" key="2">
    <source>
        <dbReference type="Proteomes" id="UP000480178"/>
    </source>
</evidence>
<dbReference type="KEGG" id="rhoz:GXP67_09250"/>
<dbReference type="SUPFAM" id="SSF47781">
    <property type="entry name" value="RuvA domain 2-like"/>
    <property type="match status" value="1"/>
</dbReference>
<keyword evidence="2" id="KW-1185">Reference proteome</keyword>
<accession>A0A6C0GFL6</accession>
<reference evidence="1 2" key="1">
    <citation type="submission" date="2020-01" db="EMBL/GenBank/DDBJ databases">
        <authorList>
            <person name="Kim M.K."/>
        </authorList>
    </citation>
    <scope>NUCLEOTIDE SEQUENCE [LARGE SCALE GENOMIC DNA]</scope>
    <source>
        <strain evidence="1 2">172606-1</strain>
    </source>
</reference>
<gene>
    <name evidence="1" type="ORF">GXP67_09250</name>
</gene>
<dbReference type="Proteomes" id="UP000480178">
    <property type="component" value="Chromosome"/>
</dbReference>
<organism evidence="1 2">
    <name type="scientific">Rhodocytophaga rosea</name>
    <dbReference type="NCBI Taxonomy" id="2704465"/>
    <lineage>
        <taxon>Bacteria</taxon>
        <taxon>Pseudomonadati</taxon>
        <taxon>Bacteroidota</taxon>
        <taxon>Cytophagia</taxon>
        <taxon>Cytophagales</taxon>
        <taxon>Rhodocytophagaceae</taxon>
        <taxon>Rhodocytophaga</taxon>
    </lineage>
</organism>